<accession>A0A371JPZ1</accession>
<dbReference type="Proteomes" id="UP000261828">
    <property type="component" value="Unassembled WGS sequence"/>
</dbReference>
<keyword evidence="2" id="KW-0732">Signal</keyword>
<dbReference type="OrthoDB" id="1466062at2"/>
<reference evidence="3 4" key="1">
    <citation type="submission" date="2018-08" db="EMBL/GenBank/DDBJ databases">
        <title>Muricauda nanhaiensis sp. nov., isolated from seawater of the South China Sea.</title>
        <authorList>
            <person name="Dang Y."/>
        </authorList>
    </citation>
    <scope>NUCLEOTIDE SEQUENCE [LARGE SCALE GENOMIC DNA]</scope>
    <source>
        <strain evidence="3 4">SM1704</strain>
    </source>
</reference>
<gene>
    <name evidence="3" type="ORF">DX873_09390</name>
</gene>
<feature type="compositionally biased region" description="Acidic residues" evidence="1">
    <location>
        <begin position="154"/>
        <end position="172"/>
    </location>
</feature>
<proteinExistence type="predicted"/>
<evidence type="ECO:0000256" key="1">
    <source>
        <dbReference type="SAM" id="MobiDB-lite"/>
    </source>
</evidence>
<sequence>MKFFGIIKASALVGALLVLFASCEEEQLRTIGEGVIGGEPFNTGKEVFNVYAFNRGIEAVQTNSLPLYQLGTYNDPVYGRRTANIVSQVSLSNGQGAPVFGDISQSAEDVAETDGVEATVPENETVKEVYLHIPFQQPPTSLRDSDGDGVQNEFDNDSSDPNTDEDGDGVTDNEERIIGSDPFDENSDGTEEGFVANTFRNTFDLDSIFGKRDQSFDITVSRSTFFLRDLDPNTNFEEAQMYYSNQDFSSFAGPELTLAGEKTLSIDNQEMLFFAEDDPETTDVDESETVVANRLPPGIRVRLDNTFFQENILDKEGQAELLSQNNFREFFRGIQISITSENDEEPLMFLLDLTQATITITYEYQDYNTTDNVVETAERDYVLNLLLNSNGQIVGNAVNTFTNETLSPEIANALDNGENASRLYLKGASTITEIRLFDELENGGGDIINQIKANNWIINEAKLVFHVDRSAFGNSNESVFEPPRLYLYNAETNQPLYDLLTENNVTDEPLGVVLNHDAILEKENGLGSKYSIRITEYINDIIVRDSVNARLALTVTSNIGLTAVRESVATADPTEVDLPLMSTINPLGTVLFGSDVEADNADKRMQLEIYFTEAN</sequence>
<comment type="caution">
    <text evidence="3">The sequence shown here is derived from an EMBL/GenBank/DDBJ whole genome shotgun (WGS) entry which is preliminary data.</text>
</comment>
<organism evidence="3 4">
    <name type="scientific">Flagellimonas nanhaiensis</name>
    <dbReference type="NCBI Taxonomy" id="2292706"/>
    <lineage>
        <taxon>Bacteria</taxon>
        <taxon>Pseudomonadati</taxon>
        <taxon>Bacteroidota</taxon>
        <taxon>Flavobacteriia</taxon>
        <taxon>Flavobacteriales</taxon>
        <taxon>Flavobacteriaceae</taxon>
        <taxon>Flagellimonas</taxon>
    </lineage>
</organism>
<dbReference type="PROSITE" id="PS51257">
    <property type="entry name" value="PROKAR_LIPOPROTEIN"/>
    <property type="match status" value="1"/>
</dbReference>
<dbReference type="RefSeq" id="WP_116184192.1">
    <property type="nucleotide sequence ID" value="NZ_QTJX01000002.1"/>
</dbReference>
<protein>
    <submittedName>
        <fullName evidence="3">DUF4270 domain-containing protein</fullName>
    </submittedName>
</protein>
<feature type="region of interest" description="Disordered" evidence="1">
    <location>
        <begin position="136"/>
        <end position="192"/>
    </location>
</feature>
<dbReference type="AlphaFoldDB" id="A0A371JPZ1"/>
<dbReference type="EMBL" id="QTJX01000002">
    <property type="protein sequence ID" value="RDY59579.1"/>
    <property type="molecule type" value="Genomic_DNA"/>
</dbReference>
<feature type="compositionally biased region" description="Acidic residues" evidence="1">
    <location>
        <begin position="182"/>
        <end position="191"/>
    </location>
</feature>
<dbReference type="InterPro" id="IPR025366">
    <property type="entry name" value="DUF4270"/>
</dbReference>
<keyword evidence="4" id="KW-1185">Reference proteome</keyword>
<name>A0A371JPZ1_9FLAO</name>
<evidence type="ECO:0000313" key="3">
    <source>
        <dbReference type="EMBL" id="RDY59579.1"/>
    </source>
</evidence>
<feature type="signal peptide" evidence="2">
    <location>
        <begin position="1"/>
        <end position="23"/>
    </location>
</feature>
<dbReference type="Pfam" id="PF14092">
    <property type="entry name" value="DUF4270"/>
    <property type="match status" value="1"/>
</dbReference>
<evidence type="ECO:0000256" key="2">
    <source>
        <dbReference type="SAM" id="SignalP"/>
    </source>
</evidence>
<evidence type="ECO:0000313" key="4">
    <source>
        <dbReference type="Proteomes" id="UP000261828"/>
    </source>
</evidence>
<feature type="chain" id="PRO_5016588038" evidence="2">
    <location>
        <begin position="24"/>
        <end position="615"/>
    </location>
</feature>